<organism evidence="2 3">
    <name type="scientific">Holothuria leucospilota</name>
    <name type="common">Black long sea cucumber</name>
    <name type="synonym">Mertensiothuria leucospilota</name>
    <dbReference type="NCBI Taxonomy" id="206669"/>
    <lineage>
        <taxon>Eukaryota</taxon>
        <taxon>Metazoa</taxon>
        <taxon>Echinodermata</taxon>
        <taxon>Eleutherozoa</taxon>
        <taxon>Echinozoa</taxon>
        <taxon>Holothuroidea</taxon>
        <taxon>Aspidochirotacea</taxon>
        <taxon>Aspidochirotida</taxon>
        <taxon>Holothuriidae</taxon>
        <taxon>Holothuria</taxon>
    </lineage>
</organism>
<name>A0A9Q1H756_HOLLE</name>
<evidence type="ECO:0000256" key="1">
    <source>
        <dbReference type="SAM" id="MobiDB-lite"/>
    </source>
</evidence>
<evidence type="ECO:0000313" key="3">
    <source>
        <dbReference type="Proteomes" id="UP001152320"/>
    </source>
</evidence>
<dbReference type="AlphaFoldDB" id="A0A9Q1H756"/>
<evidence type="ECO:0000313" key="2">
    <source>
        <dbReference type="EMBL" id="KAJ8034891.1"/>
    </source>
</evidence>
<feature type="region of interest" description="Disordered" evidence="1">
    <location>
        <begin position="1"/>
        <end position="24"/>
    </location>
</feature>
<gene>
    <name evidence="2" type="ORF">HOLleu_21912</name>
</gene>
<comment type="caution">
    <text evidence="2">The sequence shown here is derived from an EMBL/GenBank/DDBJ whole genome shotgun (WGS) entry which is preliminary data.</text>
</comment>
<dbReference type="EMBL" id="JAIZAY010000010">
    <property type="protein sequence ID" value="KAJ8034891.1"/>
    <property type="molecule type" value="Genomic_DNA"/>
</dbReference>
<protein>
    <submittedName>
        <fullName evidence="2">Uncharacterized protein</fullName>
    </submittedName>
</protein>
<dbReference type="Proteomes" id="UP001152320">
    <property type="component" value="Chromosome 10"/>
</dbReference>
<reference evidence="2" key="1">
    <citation type="submission" date="2021-10" db="EMBL/GenBank/DDBJ databases">
        <title>Tropical sea cucumber genome reveals ecological adaptation and Cuvierian tubules defense mechanism.</title>
        <authorList>
            <person name="Chen T."/>
        </authorList>
    </citation>
    <scope>NUCLEOTIDE SEQUENCE</scope>
    <source>
        <strain evidence="2">Nanhai2018</strain>
        <tissue evidence="2">Muscle</tissue>
    </source>
</reference>
<sequence length="55" mass="6498">MAELDAEPESEPEPEPELEEELKQDPAFLDKRTRWRECLWMSNCFSVVLMVILNC</sequence>
<keyword evidence="3" id="KW-1185">Reference proteome</keyword>
<accession>A0A9Q1H756</accession>
<feature type="compositionally biased region" description="Acidic residues" evidence="1">
    <location>
        <begin position="1"/>
        <end position="20"/>
    </location>
</feature>
<proteinExistence type="predicted"/>